<dbReference type="RefSeq" id="WP_246562704.1">
    <property type="nucleotide sequence ID" value="NZ_CBCRYX010000009.1"/>
</dbReference>
<sequence length="104" mass="12229">MNFSTMTRVELERYIQETREKMRKAEMMGVVNEYHVLERQALIAECYMVDLSLIQPGKIYKVISNEDHYFKVEYLKGIFAWGFYIGGDEPETAIPVSLLQLDKK</sequence>
<dbReference type="InterPro" id="IPR014938">
    <property type="entry name" value="YfhH-like"/>
</dbReference>
<dbReference type="SUPFAM" id="SSF101697">
    <property type="entry name" value="Hypothetical protein YfhH"/>
    <property type="match status" value="1"/>
</dbReference>
<reference evidence="1 2" key="1">
    <citation type="submission" date="2020-08" db="EMBL/GenBank/DDBJ databases">
        <title>Genomic Encyclopedia of Type Strains, Phase IV (KMG-IV): sequencing the most valuable type-strain genomes for metagenomic binning, comparative biology and taxonomic classification.</title>
        <authorList>
            <person name="Goeker M."/>
        </authorList>
    </citation>
    <scope>NUCLEOTIDE SEQUENCE [LARGE SCALE GENOMIC DNA]</scope>
    <source>
        <strain evidence="1 2">DSM 19163</strain>
    </source>
</reference>
<evidence type="ECO:0000313" key="1">
    <source>
        <dbReference type="EMBL" id="MBB5176463.1"/>
    </source>
</evidence>
<gene>
    <name evidence="1" type="ORF">HNQ45_001351</name>
</gene>
<keyword evidence="2" id="KW-1185">Reference proteome</keyword>
<evidence type="ECO:0008006" key="3">
    <source>
        <dbReference type="Google" id="ProtNLM"/>
    </source>
</evidence>
<dbReference type="Pfam" id="PF08838">
    <property type="entry name" value="DUF1811"/>
    <property type="match status" value="1"/>
</dbReference>
<dbReference type="Gene3D" id="1.10.287.880">
    <property type="entry name" value="Hypothetical protein YfhH domain"/>
    <property type="match status" value="1"/>
</dbReference>
<accession>A0A9Q2D043</accession>
<protein>
    <recommendedName>
        <fullName evidence="3">DUF1811 domain-containing protein</fullName>
    </recommendedName>
</protein>
<proteinExistence type="predicted"/>
<dbReference type="EMBL" id="JACHHF010000008">
    <property type="protein sequence ID" value="MBB5176463.1"/>
    <property type="molecule type" value="Genomic_DNA"/>
</dbReference>
<dbReference type="InterPro" id="IPR036289">
    <property type="entry name" value="YfhH"/>
</dbReference>
<dbReference type="Proteomes" id="UP000579136">
    <property type="component" value="Unassembled WGS sequence"/>
</dbReference>
<dbReference type="AlphaFoldDB" id="A0A9Q2D043"/>
<organism evidence="1 2">
    <name type="scientific">Nosocomiicoccus ampullae</name>
    <dbReference type="NCBI Taxonomy" id="489910"/>
    <lineage>
        <taxon>Bacteria</taxon>
        <taxon>Bacillati</taxon>
        <taxon>Bacillota</taxon>
        <taxon>Bacilli</taxon>
        <taxon>Bacillales</taxon>
        <taxon>Staphylococcaceae</taxon>
        <taxon>Nosocomiicoccus</taxon>
    </lineage>
</organism>
<comment type="caution">
    <text evidence="1">The sequence shown here is derived from an EMBL/GenBank/DDBJ whole genome shotgun (WGS) entry which is preliminary data.</text>
</comment>
<evidence type="ECO:0000313" key="2">
    <source>
        <dbReference type="Proteomes" id="UP000579136"/>
    </source>
</evidence>
<dbReference type="Gene3D" id="2.30.30.340">
    <property type="entry name" value="Hypothetical protein YfhH like domains"/>
    <property type="match status" value="1"/>
</dbReference>
<name>A0A9Q2D043_9STAP</name>